<evidence type="ECO:0000313" key="5">
    <source>
        <dbReference type="Proteomes" id="UP000193719"/>
    </source>
</evidence>
<evidence type="ECO:0000256" key="1">
    <source>
        <dbReference type="ARBA" id="ARBA00022737"/>
    </source>
</evidence>
<sequence>PKPKLKNSKSDSRLKHHLETNDNQNIEEVTSPLHKACEKGFELKVKVYLDYGDDINLIDDFDNTPLHYACTYNRINITKILLQSPKINVDIKCCQSRITPFLCAAYTKNIEMMTILLEHGANINACDSNGASVLFNLCKDENKEVYKYLLDHHISVKIQDKSGMTILHQIAVTNKKELAELIINYDRSIIDYQDIYGKTALHYCAINNYKEIMKMLIENNANIKIKDKKNNNVVDYLIDNDNYTEDIKQLIKSLEHSDLKDFNFHSNQLIKACKKGDYEWVKQCLEQLGDNIYYVDESGRIALHYACESGNIDIVKLLLEKGSCINIYDNKFFTPLYLASFNGYYDISKLLLERGASSNNIDYKTFKKIERLQENSNKKNISSSMEKFSDIEEYLKYRAKNNTLENTKTKSKEIQKQKVEDKSYLRLSSTPLISAILNGQNDIVEELIKNGTNINEKDEQDLNPFYYACSINNERAIHLLIEKKVEIENYCDPLKTSVMHFACKYGNVELAERIIDCYAMFQGNISQSSIYLSRSHSRELSFERYCGVNEFNKPNMFGVTPFHWACLYGKRDIIKLFKNGGINIFIEKDINGSNALHHVCSSGNTESVRLILKYIKLYNTKVILDQDSYININEINGNGDSALHISVRIGNEDIVKLLIDNGINQTILNSNNQTAKQYAESIKQHNKKILELLN</sequence>
<dbReference type="Pfam" id="PF12796">
    <property type="entry name" value="Ank_2"/>
    <property type="match status" value="6"/>
</dbReference>
<dbReference type="InterPro" id="IPR036770">
    <property type="entry name" value="Ankyrin_rpt-contain_sf"/>
</dbReference>
<proteinExistence type="predicted"/>
<dbReference type="AlphaFoldDB" id="A0A1Y1V3H4"/>
<feature type="repeat" description="ANK" evidence="3">
    <location>
        <begin position="427"/>
        <end position="459"/>
    </location>
</feature>
<feature type="repeat" description="ANK" evidence="3">
    <location>
        <begin position="331"/>
        <end position="363"/>
    </location>
</feature>
<dbReference type="Gene3D" id="1.25.40.20">
    <property type="entry name" value="Ankyrin repeat-containing domain"/>
    <property type="match status" value="4"/>
</dbReference>
<accession>A0A1Y1V3H4</accession>
<reference evidence="4 5" key="1">
    <citation type="submission" date="2016-08" db="EMBL/GenBank/DDBJ databases">
        <title>Genomes of anaerobic fungi encode conserved fungal cellulosomes for biomass hydrolysis.</title>
        <authorList>
            <consortium name="DOE Joint Genome Institute"/>
            <person name="Haitjema C.H."/>
            <person name="Gilmore S.P."/>
            <person name="Henske J.K."/>
            <person name="Solomon K.V."/>
            <person name="De Groot R."/>
            <person name="Kuo A."/>
            <person name="Mondo S.J."/>
            <person name="Salamov A.A."/>
            <person name="Labutti K."/>
            <person name="Zhao Z."/>
            <person name="Chiniquy J."/>
            <person name="Barry K."/>
            <person name="Brewer H.M."/>
            <person name="Purvine S.O."/>
            <person name="Wright A.T."/>
            <person name="Boxma B."/>
            <person name="Van Alen T."/>
            <person name="Hackstein J.H."/>
            <person name="Baker S.E."/>
            <person name="Grigoriev I.V."/>
            <person name="O'Malley M.A."/>
        </authorList>
    </citation>
    <scope>NUCLEOTIDE SEQUENCE [LARGE SCALE GENOMIC DNA]</scope>
    <source>
        <strain evidence="5">finn</strain>
    </source>
</reference>
<dbReference type="PROSITE" id="PS50088">
    <property type="entry name" value="ANK_REPEAT"/>
    <property type="match status" value="8"/>
</dbReference>
<dbReference type="OrthoDB" id="539213at2759"/>
<keyword evidence="2 3" id="KW-0040">ANK repeat</keyword>
<feature type="repeat" description="ANK" evidence="3">
    <location>
        <begin position="298"/>
        <end position="330"/>
    </location>
</feature>
<name>A0A1Y1V3H4_9FUNG</name>
<dbReference type="PROSITE" id="PS50297">
    <property type="entry name" value="ANK_REP_REGION"/>
    <property type="match status" value="6"/>
</dbReference>
<feature type="non-terminal residue" evidence="4">
    <location>
        <position position="1"/>
    </location>
</feature>
<evidence type="ECO:0000256" key="2">
    <source>
        <dbReference type="ARBA" id="ARBA00023043"/>
    </source>
</evidence>
<dbReference type="InterPro" id="IPR002110">
    <property type="entry name" value="Ankyrin_rpt"/>
</dbReference>
<feature type="repeat" description="ANK" evidence="3">
    <location>
        <begin position="28"/>
        <end position="60"/>
    </location>
</feature>
<feature type="repeat" description="ANK" evidence="3">
    <location>
        <begin position="638"/>
        <end position="670"/>
    </location>
</feature>
<feature type="repeat" description="ANK" evidence="3">
    <location>
        <begin position="96"/>
        <end position="128"/>
    </location>
</feature>
<dbReference type="SMART" id="SM00248">
    <property type="entry name" value="ANK"/>
    <property type="match status" value="15"/>
</dbReference>
<keyword evidence="1" id="KW-0677">Repeat</keyword>
<dbReference type="PANTHER" id="PTHR24198:SF165">
    <property type="entry name" value="ANKYRIN REPEAT-CONTAINING PROTEIN-RELATED"/>
    <property type="match status" value="1"/>
</dbReference>
<gene>
    <name evidence="4" type="ORF">BCR36DRAFT_109428</name>
</gene>
<dbReference type="PRINTS" id="PR01415">
    <property type="entry name" value="ANKYRIN"/>
</dbReference>
<dbReference type="PANTHER" id="PTHR24198">
    <property type="entry name" value="ANKYRIN REPEAT AND PROTEIN KINASE DOMAIN-CONTAINING PROTEIN"/>
    <property type="match status" value="1"/>
</dbReference>
<organism evidence="4 5">
    <name type="scientific">Piromyces finnis</name>
    <dbReference type="NCBI Taxonomy" id="1754191"/>
    <lineage>
        <taxon>Eukaryota</taxon>
        <taxon>Fungi</taxon>
        <taxon>Fungi incertae sedis</taxon>
        <taxon>Chytridiomycota</taxon>
        <taxon>Chytridiomycota incertae sedis</taxon>
        <taxon>Neocallimastigomycetes</taxon>
        <taxon>Neocallimastigales</taxon>
        <taxon>Neocallimastigaceae</taxon>
        <taxon>Piromyces</taxon>
    </lineage>
</organism>
<dbReference type="Proteomes" id="UP000193719">
    <property type="component" value="Unassembled WGS sequence"/>
</dbReference>
<protein>
    <submittedName>
        <fullName evidence="4">Ankyrin</fullName>
    </submittedName>
</protein>
<keyword evidence="5" id="KW-1185">Reference proteome</keyword>
<feature type="repeat" description="ANK" evidence="3">
    <location>
        <begin position="557"/>
        <end position="589"/>
    </location>
</feature>
<evidence type="ECO:0000313" key="4">
    <source>
        <dbReference type="EMBL" id="ORX45573.1"/>
    </source>
</evidence>
<comment type="caution">
    <text evidence="4">The sequence shown here is derived from an EMBL/GenBank/DDBJ whole genome shotgun (WGS) entry which is preliminary data.</text>
</comment>
<dbReference type="EMBL" id="MCFH01000039">
    <property type="protein sequence ID" value="ORX45573.1"/>
    <property type="molecule type" value="Genomic_DNA"/>
</dbReference>
<dbReference type="SUPFAM" id="SSF48403">
    <property type="entry name" value="Ankyrin repeat"/>
    <property type="match status" value="2"/>
</dbReference>
<feature type="repeat" description="ANK" evidence="3">
    <location>
        <begin position="196"/>
        <end position="228"/>
    </location>
</feature>
<evidence type="ECO:0000256" key="3">
    <source>
        <dbReference type="PROSITE-ProRule" id="PRU00023"/>
    </source>
</evidence>
<dbReference type="STRING" id="1754191.A0A1Y1V3H4"/>
<dbReference type="Pfam" id="PF00023">
    <property type="entry name" value="Ank"/>
    <property type="match status" value="1"/>
</dbReference>
<reference evidence="4 5" key="2">
    <citation type="submission" date="2016-08" db="EMBL/GenBank/DDBJ databases">
        <title>Pervasive Adenine N6-methylation of Active Genes in Fungi.</title>
        <authorList>
            <consortium name="DOE Joint Genome Institute"/>
            <person name="Mondo S.J."/>
            <person name="Dannebaum R.O."/>
            <person name="Kuo R.C."/>
            <person name="Labutti K."/>
            <person name="Haridas S."/>
            <person name="Kuo A."/>
            <person name="Salamov A."/>
            <person name="Ahrendt S.R."/>
            <person name="Lipzen A."/>
            <person name="Sullivan W."/>
            <person name="Andreopoulos W.B."/>
            <person name="Clum A."/>
            <person name="Lindquist E."/>
            <person name="Daum C."/>
            <person name="Ramamoorthy G.K."/>
            <person name="Gryganskyi A."/>
            <person name="Culley D."/>
            <person name="Magnuson J.K."/>
            <person name="James T.Y."/>
            <person name="O'Malley M.A."/>
            <person name="Stajich J.E."/>
            <person name="Spatafora J.W."/>
            <person name="Visel A."/>
            <person name="Grigoriev I.V."/>
        </authorList>
    </citation>
    <scope>NUCLEOTIDE SEQUENCE [LARGE SCALE GENOMIC DNA]</scope>
    <source>
        <strain evidence="5">finn</strain>
    </source>
</reference>